<evidence type="ECO:0000313" key="3">
    <source>
        <dbReference type="EMBL" id="OAR04332.1"/>
    </source>
</evidence>
<dbReference type="Pfam" id="PF10006">
    <property type="entry name" value="DUF2249"/>
    <property type="match status" value="2"/>
</dbReference>
<dbReference type="STRING" id="1484.SA87_05085"/>
<dbReference type="InterPro" id="IPR036868">
    <property type="entry name" value="TusA-like_sf"/>
</dbReference>
<dbReference type="AlphaFoldDB" id="A0A132N7S6"/>
<reference evidence="3 4" key="1">
    <citation type="submission" date="2015-09" db="EMBL/GenBank/DDBJ databases">
        <title>Draft genome sequence of Hydrogenibacillus schlegelii DSM 2000.</title>
        <authorList>
            <person name="Hemp J."/>
        </authorList>
    </citation>
    <scope>NUCLEOTIDE SEQUENCE [LARGE SCALE GENOMIC DNA]</scope>
    <source>
        <strain evidence="3 4">MA 48</strain>
    </source>
</reference>
<sequence length="202" mass="22308">MANTIELDVRPYLRKKLEPFQLIMEHVARLEPDDVLLLHTTFKPTPLLGLMRAKGYHYSVQKKARDHWLIAFSRNKARVKSGTDGETTLAEAGEKAPIGGAETASEAETVKHPKGGLPTSGTAGAPSVIRLDNRGLEPPLPMMRTLAALERTDPGDQIVIHNDRVPVFLLEELDQLGYPYRIEEQPDGSAVVIITKRPPAHP</sequence>
<keyword evidence="4" id="KW-1185">Reference proteome</keyword>
<dbReference type="OrthoDB" id="30295at2"/>
<evidence type="ECO:0000259" key="2">
    <source>
        <dbReference type="Pfam" id="PF10006"/>
    </source>
</evidence>
<feature type="domain" description="DUF2249" evidence="2">
    <location>
        <begin position="131"/>
        <end position="196"/>
    </location>
</feature>
<protein>
    <recommendedName>
        <fullName evidence="2">DUF2249 domain-containing protein</fullName>
    </recommendedName>
</protein>
<dbReference type="CDD" id="cd00291">
    <property type="entry name" value="SirA_YedF_YeeD"/>
    <property type="match status" value="1"/>
</dbReference>
<comment type="caution">
    <text evidence="3">The sequence shown here is derived from an EMBL/GenBank/DDBJ whole genome shotgun (WGS) entry which is preliminary data.</text>
</comment>
<organism evidence="3 4">
    <name type="scientific">Hydrogenibacillus schlegelii</name>
    <name type="common">Bacillus schlegelii</name>
    <dbReference type="NCBI Taxonomy" id="1484"/>
    <lineage>
        <taxon>Bacteria</taxon>
        <taxon>Bacillati</taxon>
        <taxon>Bacillota</taxon>
        <taxon>Bacilli</taxon>
        <taxon>Bacillales</taxon>
        <taxon>Bacillales Family X. Incertae Sedis</taxon>
        <taxon>Hydrogenibacillus</taxon>
    </lineage>
</organism>
<name>A0A132N7S6_HYDSH</name>
<evidence type="ECO:0000256" key="1">
    <source>
        <dbReference type="SAM" id="MobiDB-lite"/>
    </source>
</evidence>
<feature type="domain" description="DUF2249" evidence="2">
    <location>
        <begin position="6"/>
        <end position="74"/>
    </location>
</feature>
<dbReference type="EMBL" id="JXBB01000020">
    <property type="protein sequence ID" value="OAR04332.1"/>
    <property type="molecule type" value="Genomic_DNA"/>
</dbReference>
<dbReference type="Proteomes" id="UP000243024">
    <property type="component" value="Unassembled WGS sequence"/>
</dbReference>
<accession>A0A132N7S6</accession>
<feature type="region of interest" description="Disordered" evidence="1">
    <location>
        <begin position="80"/>
        <end position="127"/>
    </location>
</feature>
<evidence type="ECO:0000313" key="4">
    <source>
        <dbReference type="Proteomes" id="UP000243024"/>
    </source>
</evidence>
<dbReference type="SUPFAM" id="SSF64307">
    <property type="entry name" value="SirA-like"/>
    <property type="match status" value="1"/>
</dbReference>
<proteinExistence type="predicted"/>
<gene>
    <name evidence="3" type="ORF">SA87_05085</name>
</gene>
<dbReference type="InterPro" id="IPR018720">
    <property type="entry name" value="DUF2249"/>
</dbReference>